<protein>
    <submittedName>
        <fullName evidence="2">Glucosidase</fullName>
    </submittedName>
</protein>
<dbReference type="PANTHER" id="PTHR10412">
    <property type="entry name" value="MANNOSYL-OLIGOSACCHARIDE GLUCOSIDASE"/>
    <property type="match status" value="1"/>
</dbReference>
<dbReference type="EMBL" id="JAMSKV010000001">
    <property type="protein sequence ID" value="MCQ8277278.1"/>
    <property type="molecule type" value="Genomic_DNA"/>
</dbReference>
<gene>
    <name evidence="2" type="ORF">NFI95_02285</name>
</gene>
<feature type="domain" description="Mannosylglycerate hydrolase MGH1-like glycoside hydrolase" evidence="1">
    <location>
        <begin position="428"/>
        <end position="660"/>
    </location>
</feature>
<accession>A0ABT1W639</accession>
<dbReference type="Pfam" id="PF22422">
    <property type="entry name" value="MGH1-like_GH"/>
    <property type="match status" value="2"/>
</dbReference>
<evidence type="ECO:0000313" key="2">
    <source>
        <dbReference type="EMBL" id="MCQ8277278.1"/>
    </source>
</evidence>
<evidence type="ECO:0000259" key="1">
    <source>
        <dbReference type="Pfam" id="PF22422"/>
    </source>
</evidence>
<organism evidence="2 3">
    <name type="scientific">Endosaccharibacter trunci</name>
    <dbReference type="NCBI Taxonomy" id="2812733"/>
    <lineage>
        <taxon>Bacteria</taxon>
        <taxon>Pseudomonadati</taxon>
        <taxon>Pseudomonadota</taxon>
        <taxon>Alphaproteobacteria</taxon>
        <taxon>Acetobacterales</taxon>
        <taxon>Acetobacteraceae</taxon>
        <taxon>Endosaccharibacter</taxon>
    </lineage>
</organism>
<comment type="caution">
    <text evidence="2">The sequence shown here is derived from an EMBL/GenBank/DDBJ whole genome shotgun (WGS) entry which is preliminary data.</text>
</comment>
<dbReference type="RefSeq" id="WP_422862711.1">
    <property type="nucleotide sequence ID" value="NZ_JAMSKV010000001.1"/>
</dbReference>
<dbReference type="SUPFAM" id="SSF48208">
    <property type="entry name" value="Six-hairpin glycosidases"/>
    <property type="match status" value="1"/>
</dbReference>
<dbReference type="InterPro" id="IPR012341">
    <property type="entry name" value="6hp_glycosidase-like_sf"/>
</dbReference>
<proteinExistence type="predicted"/>
<evidence type="ECO:0000313" key="3">
    <source>
        <dbReference type="Proteomes" id="UP001524587"/>
    </source>
</evidence>
<keyword evidence="3" id="KW-1185">Reference proteome</keyword>
<sequence>MTLTRSIDRLSRDAERRRLDEQRLGMRNWRLWGPYLSDRQWGTVREDYSEGGDAWGYLSHELARSRAYRWGEDGIGGISDETQRLCLSLALWNEQDPILKERFFGVTGPQGTHGEDVKELYWQLDALPSHAYLRMLYKYPQAAFPYDRLIAESLARTRDEPEFEILDTGIFDDDRYFDVTIEHAKADEADMLMRVTAINRGPDPAPLHLLPQLFFANHWSWRDNHSKPTMRNYGPRRVVAEHRMLGHYTFHTEDGAEIMFCENETNPRVVGLEHDGGVYKDGFHERVVNGLEASVRADGPATKCAVWHRKILEPGESWTVRVRLTRGEPIIPPFAGFDAIVDARRAEADRFFSSLQTHIRDVDKRVVHRQALSGMIWNKQFYAIDVYRWIRGDSTQPAPPESRKRGRNSDWRHMNACDIISMPDKWEYPWFAAWDLAFHCVTLAIVDSAFAKDQLLLLSSEAYMHPNGQIPAYEWNFGDANPPVQAWAAWRVYQIEQEETGEGDRNFLEQIFHKLLLNFAWWVNRKDNQGRNVFQGGFLGLDNIGVFDRSRPLPTGGYLDQTDGTAWMAMFALNMMRIALELAIHDKAFEDIASKFFEHFLYIAQAINDIGERGVGLWSESDKFFHDVLNLPDGSMRELKLRSMVGLTPLFAVETLEPDMLARLPNFSRRLHLFLSRRPDLANLVARWDEPGIGERRLLSLLRGHRMKRLLLRVLDPAEFLSDYGVRSLSRFHADNPYVFENDGARIAVSYEPGESRTEMFGGNSNWRGPIWFPMNFLIVEALDRFHDYYGRDFLVECPTASGRYRTLRDIANEIADRLNSLFLRGPDGKRPIYGDCEKLQHDPHFAGLIWFHEYFHGDTGKGLGASHQTGWTGLVANLLARRAADKA</sequence>
<dbReference type="PANTHER" id="PTHR10412:SF10">
    <property type="entry name" value="GLYCOSYL HYDROLASE FAMILY 63 C-TERMINAL DOMAIN-CONTAINING PROTEIN"/>
    <property type="match status" value="1"/>
</dbReference>
<dbReference type="InterPro" id="IPR008928">
    <property type="entry name" value="6-hairpin_glycosidase_sf"/>
</dbReference>
<dbReference type="InterPro" id="IPR054491">
    <property type="entry name" value="MGH1-like_GH"/>
</dbReference>
<dbReference type="Gene3D" id="1.50.10.10">
    <property type="match status" value="1"/>
</dbReference>
<feature type="domain" description="Mannosylglycerate hydrolase MGH1-like glycoside hydrolase" evidence="1">
    <location>
        <begin position="702"/>
        <end position="870"/>
    </location>
</feature>
<dbReference type="Proteomes" id="UP001524587">
    <property type="component" value="Unassembled WGS sequence"/>
</dbReference>
<name>A0ABT1W639_9PROT</name>
<reference evidence="2 3" key="1">
    <citation type="submission" date="2022-06" db="EMBL/GenBank/DDBJ databases">
        <title>Endosaccharibacter gen. nov., sp. nov., endophytic bacteria isolated from sugarcane.</title>
        <authorList>
            <person name="Pitiwittayakul N."/>
            <person name="Yukphan P."/>
            <person name="Charoenyingcharoen P."/>
            <person name="Tanasupawat S."/>
        </authorList>
    </citation>
    <scope>NUCLEOTIDE SEQUENCE [LARGE SCALE GENOMIC DNA]</scope>
    <source>
        <strain evidence="2 3">KSS8</strain>
    </source>
</reference>
<dbReference type="InterPro" id="IPR004888">
    <property type="entry name" value="Glycoside_hydrolase_63"/>
</dbReference>